<comment type="caution">
    <text evidence="3">The sequence shown here is derived from an EMBL/GenBank/DDBJ whole genome shotgun (WGS) entry which is preliminary data.</text>
</comment>
<feature type="region of interest" description="Disordered" evidence="1">
    <location>
        <begin position="147"/>
        <end position="168"/>
    </location>
</feature>
<accession>A0AAE1KQ29</accession>
<evidence type="ECO:0000259" key="2">
    <source>
        <dbReference type="Pfam" id="PF00326"/>
    </source>
</evidence>
<dbReference type="EMBL" id="JAWQEG010001327">
    <property type="protein sequence ID" value="KAK3880374.1"/>
    <property type="molecule type" value="Genomic_DNA"/>
</dbReference>
<evidence type="ECO:0000256" key="1">
    <source>
        <dbReference type="SAM" id="MobiDB-lite"/>
    </source>
</evidence>
<evidence type="ECO:0000313" key="4">
    <source>
        <dbReference type="Proteomes" id="UP001286313"/>
    </source>
</evidence>
<proteinExistence type="predicted"/>
<keyword evidence="4" id="KW-1185">Reference proteome</keyword>
<dbReference type="Pfam" id="PF00326">
    <property type="entry name" value="Peptidase_S9"/>
    <property type="match status" value="1"/>
</dbReference>
<gene>
    <name evidence="3" type="ORF">Pcinc_015140</name>
</gene>
<dbReference type="GO" id="GO:0006508">
    <property type="term" value="P:proteolysis"/>
    <property type="evidence" value="ECO:0007669"/>
    <property type="project" value="InterPro"/>
</dbReference>
<reference evidence="3" key="1">
    <citation type="submission" date="2023-10" db="EMBL/GenBank/DDBJ databases">
        <title>Genome assemblies of two species of porcelain crab, Petrolisthes cinctipes and Petrolisthes manimaculis (Anomura: Porcellanidae).</title>
        <authorList>
            <person name="Angst P."/>
        </authorList>
    </citation>
    <scope>NUCLEOTIDE SEQUENCE</scope>
    <source>
        <strain evidence="3">PB745_01</strain>
        <tissue evidence="3">Gill</tissue>
    </source>
</reference>
<dbReference type="InterPro" id="IPR001375">
    <property type="entry name" value="Peptidase_S9_cat"/>
</dbReference>
<feature type="compositionally biased region" description="Basic and acidic residues" evidence="1">
    <location>
        <begin position="60"/>
        <end position="71"/>
    </location>
</feature>
<dbReference type="SUPFAM" id="SSF82171">
    <property type="entry name" value="DPP6 N-terminal domain-like"/>
    <property type="match status" value="1"/>
</dbReference>
<dbReference type="SUPFAM" id="SSF53474">
    <property type="entry name" value="alpha/beta-Hydrolases"/>
    <property type="match status" value="1"/>
</dbReference>
<feature type="domain" description="Peptidase S9 prolyl oligopeptidase catalytic" evidence="2">
    <location>
        <begin position="583"/>
        <end position="790"/>
    </location>
</feature>
<dbReference type="Proteomes" id="UP001286313">
    <property type="component" value="Unassembled WGS sequence"/>
</dbReference>
<dbReference type="Gene3D" id="2.120.10.30">
    <property type="entry name" value="TolB, C-terminal domain"/>
    <property type="match status" value="1"/>
</dbReference>
<dbReference type="PANTHER" id="PTHR43056:SF5">
    <property type="entry name" value="PEPTIDASE S9 PROLYL OLIGOPEPTIDASE CATALYTIC DOMAIN-CONTAINING PROTEIN"/>
    <property type="match status" value="1"/>
</dbReference>
<dbReference type="AlphaFoldDB" id="A0AAE1KQ29"/>
<dbReference type="InterPro" id="IPR011042">
    <property type="entry name" value="6-blade_b-propeller_TolB-like"/>
</dbReference>
<dbReference type="PANTHER" id="PTHR43056">
    <property type="entry name" value="PEPTIDASE S9 PROLYL OLIGOPEPTIDASE"/>
    <property type="match status" value="1"/>
</dbReference>
<evidence type="ECO:0000313" key="3">
    <source>
        <dbReference type="EMBL" id="KAK3880374.1"/>
    </source>
</evidence>
<dbReference type="InterPro" id="IPR029058">
    <property type="entry name" value="AB_hydrolase_fold"/>
</dbReference>
<sequence length="834" mass="93503">MSVRALLLSNPTRGRWSVTSTRLGQPNRKRRAFLRHQATARASPSIGAYPASAAGLSQGNRERGHQEPEDTSHALRTILFNRDQIFLPTIPSVVDNDKEGNNDHDMSDGDQLTDLGRIDLTIHTHKNVAQSGVLSITYDESDRQGVGGVGAEGGQQRESATSTETEYGNWRSPITSKMAVEEENTVVEPPHLDPITGYVLWCEELDGRGVVFHYDPENGEVVRWTPYNYDVRTRVHEYGGGTFTVHNNTLFFSNGLDGAIYRQEGPQGTPTRLTNTKNRRYADGTYNEKLNTLFYVVEDHGEGKGDGENGVVMVDASTGREKVLISHADFFASPRVSQDGKKLVWVQWNLPNMPWDENRMFVAQLRNGELAIIKFFQHGSMMMPSFDQNDELFYVHDSTGWWNLYRVTRRGFENNLTPETQEVGWPVWRLGRQAYDINPRLGAREAVVICGHDLTVVDLASLKRRVIKTGYNTYSLGVAYSLTGQKAYVVAGDGVRSSRLVEVEMATGLTREVRGDQPPTPPVDVAYLSPPTLIQFPTTQADFAYGYLYMPKNPDFHAPTGSKPPLVVRVHGGPTAAALPVLNLRYQFLTSRGFAILDVDYRGSSGYGKLYRNKLNEMWGVYDVEDVLAGASHLVEQRLVDKAKLGVEGRSVAAYTALSALTIPGSIFTAGASYWGVSDPEMLATMNTSKLKRHYLEALIGNLDRHKDRYVTRSPLRNHQRLHVPVIFFHCSEDKLVPPDQAKGLYDLLKSKGLPTAFMLFPGEGHGLISSENEAKALEAEFFFFTQVFNITAADAISDVKINNLELWRNERMNGKWRKMEEKWKNKQQVEETE</sequence>
<dbReference type="Gene3D" id="3.40.50.1820">
    <property type="entry name" value="alpha/beta hydrolase"/>
    <property type="match status" value="1"/>
</dbReference>
<protein>
    <recommendedName>
        <fullName evidence="2">Peptidase S9 prolyl oligopeptidase catalytic domain-containing protein</fullName>
    </recommendedName>
</protein>
<dbReference type="InterPro" id="IPR050585">
    <property type="entry name" value="Xaa-Pro_dipeptidyl-ppase/CocE"/>
</dbReference>
<dbReference type="GO" id="GO:0008236">
    <property type="term" value="F:serine-type peptidase activity"/>
    <property type="evidence" value="ECO:0007669"/>
    <property type="project" value="InterPro"/>
</dbReference>
<feature type="region of interest" description="Disordered" evidence="1">
    <location>
        <begin position="38"/>
        <end position="71"/>
    </location>
</feature>
<organism evidence="3 4">
    <name type="scientific">Petrolisthes cinctipes</name>
    <name type="common">Flat porcelain crab</name>
    <dbReference type="NCBI Taxonomy" id="88211"/>
    <lineage>
        <taxon>Eukaryota</taxon>
        <taxon>Metazoa</taxon>
        <taxon>Ecdysozoa</taxon>
        <taxon>Arthropoda</taxon>
        <taxon>Crustacea</taxon>
        <taxon>Multicrustacea</taxon>
        <taxon>Malacostraca</taxon>
        <taxon>Eumalacostraca</taxon>
        <taxon>Eucarida</taxon>
        <taxon>Decapoda</taxon>
        <taxon>Pleocyemata</taxon>
        <taxon>Anomura</taxon>
        <taxon>Galatheoidea</taxon>
        <taxon>Porcellanidae</taxon>
        <taxon>Petrolisthes</taxon>
    </lineage>
</organism>
<name>A0AAE1KQ29_PETCI</name>